<name>A0A4R6IBL3_9MOLU</name>
<evidence type="ECO:0000313" key="1">
    <source>
        <dbReference type="EMBL" id="TDO18986.1"/>
    </source>
</evidence>
<dbReference type="Proteomes" id="UP000295518">
    <property type="component" value="Unassembled WGS sequence"/>
</dbReference>
<accession>A0A4R6IBL3</accession>
<sequence length="262" mass="31732">MNETNNKINFEHLTKISKSQSEVRESDFCQLLESRKFKVTALKLNRQHIMDNFVDLYSRKFRHYSFSFFYMQFNLPSWSYPFKLEIDRTIYAQNSKYLLTFDDIIYANDYYSYRLHVAYTSGFAFLKIKYHVSAKDFNFKFNFFQNITKFGQNIKIYRKSLGNVTTNNKKRFKQLFIQEAVEKIASYFNYKDKKNMSLIVENGYLYFLIKYSKDQRENVFNELRAFEWDYNYSMSKNLFINRSNLLERTLDAAIYILNIIGN</sequence>
<proteinExistence type="predicted"/>
<reference evidence="1 2" key="1">
    <citation type="submission" date="2019-03" db="EMBL/GenBank/DDBJ databases">
        <title>Genomic Encyclopedia of Archaeal and Bacterial Type Strains, Phase II (KMG-II): from individual species to whole genera.</title>
        <authorList>
            <person name="Goeker M."/>
        </authorList>
    </citation>
    <scope>NUCLEOTIDE SEQUENCE [LARGE SCALE GENOMIC DNA]</scope>
    <source>
        <strain evidence="1 2">ATCC 700618</strain>
    </source>
</reference>
<dbReference type="EMBL" id="SNWN01000016">
    <property type="protein sequence ID" value="TDO18986.1"/>
    <property type="molecule type" value="Genomic_DNA"/>
</dbReference>
<gene>
    <name evidence="1" type="ORF">EI74_0804</name>
</gene>
<dbReference type="RefSeq" id="WP_094254946.1">
    <property type="nucleotide sequence ID" value="NZ_NNCE01000008.1"/>
</dbReference>
<evidence type="ECO:0000313" key="2">
    <source>
        <dbReference type="Proteomes" id="UP000295518"/>
    </source>
</evidence>
<organism evidence="1 2">
    <name type="scientific">Mycoplasma testudineum</name>
    <dbReference type="NCBI Taxonomy" id="244584"/>
    <lineage>
        <taxon>Bacteria</taxon>
        <taxon>Bacillati</taxon>
        <taxon>Mycoplasmatota</taxon>
        <taxon>Mollicutes</taxon>
        <taxon>Mycoplasmataceae</taxon>
        <taxon>Mycoplasma</taxon>
    </lineage>
</organism>
<comment type="caution">
    <text evidence="1">The sequence shown here is derived from an EMBL/GenBank/DDBJ whole genome shotgun (WGS) entry which is preliminary data.</text>
</comment>
<protein>
    <submittedName>
        <fullName evidence="1">Uncharacterized protein</fullName>
    </submittedName>
</protein>
<dbReference type="AlphaFoldDB" id="A0A4R6IBL3"/>
<keyword evidence="2" id="KW-1185">Reference proteome</keyword>